<dbReference type="InterPro" id="IPR027417">
    <property type="entry name" value="P-loop_NTPase"/>
</dbReference>
<sequence length="1255" mass="137671">MGNKDGMFRYADTVDKLLMFFGTLGSIGDGLQIPLMMFVLSDVINNFGNLNDKVSTSSVNKYALRLLYVAIGVGSAAFVEGLCWARTAERQTSRMRLEYLKSVLRQEVGFFDTQSADSSTTYQVVSTISSDSSTIQVTIGEKIPDCLAYMSSFFFCLIFAFVLSWRLTLAALPFTLLFVVPALGFGTLMMNVVMKMIESYGVAGGIAEQAISSIRTVYSYVGERRTLDRFSHALQDTMELGIKQGLARGLMMGSMGVIYVSWAFQAWVGSVLVTKKGERGGHIFVAGFNVLMAGLNILTALPNLTAITEAKAAATRMTEMIDRLPAIDSEDKKGKALSYVRGEIEFKGIYFSYPSRIDTPILQGLELRVPFGKTVGLVGGSGSGKSTIISLLQRFYDPIEGEILLDGYKINKLHLKWLRSQMGLVNQEPILFATSVKENILFGKEGASMEDAEQAAKAANAHNFITELPDGYETQVGQFGVQLSGGQKQRIAIARALIRDPKILLLDEATSALDAQSERIVQEAINQASVGRTTIVVAHRLSTIRMANLIVVLQSGIVVESGSHDELMQMNGGQGGEYFRMVQLQLSTTQNEVESNFNHQADKRNHYKMSAPPSPLSVRSSAPSTPALYPFSPAFSRSAPFSAPYSVPYDESYESDEDDIKQTSYPTPSQWRLLKMNAPELGRALLGCIGAIGSGAVQPINAYCVGALISIYFHRDKSSIRSDARVYSYVFMGLGVFSFFTSLIQHYNFSIMGEKLTRRVREKLLEKMMTFEIGWFDQDENTSAAICARLSTEANMVRSLVGDRMSLLAQAFFGATFAYALGLVLTWRLTLVMMAAQPLLIGSFYSRSVLMKSMSEKSQKAQKEGSQLASEAVINHRTITAFSSQKRILGLFKATLEGPRKESIRQSWFAGCGLFSSQFLAAASTSLAYWYGGKLLSQGLITPERLFQAFLVLLFTAYTIAEAGSMTKDLSRGSNAVRSVFEIFDRNSEIDPENSSGVDAVRTNIRGRVELKNVFFAYPSRPDQLIFKGLSLKIAAGTTVALVGPSGSGKSTIIGLIERFYDPIRGSIYIDERDVKDYKLRSLRSHIALVSQEPTLFAGTINENIAYGKEDAKDSEIRKAARLANAHEFISGMKDGYKTYCGERGSQLSGGQKQRIALARAILKNPSILLLDEATSALDGVSESLVQEALEKMMVGRTCIVVAHRLSTIQKSDSIAVIKEGKVVEQGSHSELLSLGRGGAYHSLVKLQDSSSPYR</sequence>
<feature type="transmembrane region" description="Helical" evidence="11">
    <location>
        <begin position="17"/>
        <end position="40"/>
    </location>
</feature>
<evidence type="ECO:0000256" key="11">
    <source>
        <dbReference type="SAM" id="Phobius"/>
    </source>
</evidence>
<feature type="transmembrane region" description="Helical" evidence="11">
    <location>
        <begin position="726"/>
        <end position="749"/>
    </location>
</feature>
<dbReference type="Gene3D" id="1.20.1560.10">
    <property type="entry name" value="ABC transporter type 1, transmembrane domain"/>
    <property type="match status" value="1"/>
</dbReference>
<evidence type="ECO:0000259" key="12">
    <source>
        <dbReference type="PROSITE" id="PS50893"/>
    </source>
</evidence>
<dbReference type="EMBL" id="CAUOFW020002014">
    <property type="protein sequence ID" value="CAK9150287.1"/>
    <property type="molecule type" value="Genomic_DNA"/>
</dbReference>
<proteinExistence type="inferred from homology"/>
<feature type="transmembrane region" description="Helical" evidence="11">
    <location>
        <begin position="280"/>
        <end position="301"/>
    </location>
</feature>
<keyword evidence="3 11" id="KW-0812">Transmembrane</keyword>
<keyword evidence="9" id="KW-0325">Glycoprotein</keyword>
<organism evidence="14 15">
    <name type="scientific">Ilex paraguariensis</name>
    <name type="common">yerba mate</name>
    <dbReference type="NCBI Taxonomy" id="185542"/>
    <lineage>
        <taxon>Eukaryota</taxon>
        <taxon>Viridiplantae</taxon>
        <taxon>Streptophyta</taxon>
        <taxon>Embryophyta</taxon>
        <taxon>Tracheophyta</taxon>
        <taxon>Spermatophyta</taxon>
        <taxon>Magnoliopsida</taxon>
        <taxon>eudicotyledons</taxon>
        <taxon>Gunneridae</taxon>
        <taxon>Pentapetalae</taxon>
        <taxon>asterids</taxon>
        <taxon>campanulids</taxon>
        <taxon>Aquifoliales</taxon>
        <taxon>Aquifoliaceae</taxon>
        <taxon>Ilex</taxon>
    </lineage>
</organism>
<dbReference type="InterPro" id="IPR003439">
    <property type="entry name" value="ABC_transporter-like_ATP-bd"/>
</dbReference>
<dbReference type="PROSITE" id="PS50893">
    <property type="entry name" value="ABC_TRANSPORTER_2"/>
    <property type="match status" value="2"/>
</dbReference>
<feature type="domain" description="ABC transmembrane type-1" evidence="13">
    <location>
        <begin position="685"/>
        <end position="972"/>
    </location>
</feature>
<dbReference type="FunFam" id="1.20.1560.10:FF:000207">
    <property type="entry name" value="ABC transporter B family member 15-like"/>
    <property type="match status" value="1"/>
</dbReference>
<feature type="transmembrane region" description="Helical" evidence="11">
    <location>
        <begin position="171"/>
        <end position="193"/>
    </location>
</feature>
<evidence type="ECO:0000256" key="9">
    <source>
        <dbReference type="ARBA" id="ARBA00023180"/>
    </source>
</evidence>
<evidence type="ECO:0000256" key="10">
    <source>
        <dbReference type="SAM" id="MobiDB-lite"/>
    </source>
</evidence>
<dbReference type="FunFam" id="3.40.50.300:FF:000205">
    <property type="entry name" value="ABC transporter B family member 4"/>
    <property type="match status" value="2"/>
</dbReference>
<dbReference type="InterPro" id="IPR017871">
    <property type="entry name" value="ABC_transporter-like_CS"/>
</dbReference>
<evidence type="ECO:0000256" key="4">
    <source>
        <dbReference type="ARBA" id="ARBA00022737"/>
    </source>
</evidence>
<dbReference type="Pfam" id="PF00005">
    <property type="entry name" value="ABC_tran"/>
    <property type="match status" value="2"/>
</dbReference>
<dbReference type="InterPro" id="IPR036640">
    <property type="entry name" value="ABC1_TM_sf"/>
</dbReference>
<dbReference type="CDD" id="cd03249">
    <property type="entry name" value="ABC_MTABC3_MDL1_MDL2"/>
    <property type="match status" value="2"/>
</dbReference>
<dbReference type="SUPFAM" id="SSF90123">
    <property type="entry name" value="ABC transporter transmembrane region"/>
    <property type="match status" value="2"/>
</dbReference>
<dbReference type="GO" id="GO:0005524">
    <property type="term" value="F:ATP binding"/>
    <property type="evidence" value="ECO:0007669"/>
    <property type="project" value="UniProtKB-KW"/>
</dbReference>
<feature type="region of interest" description="Disordered" evidence="10">
    <location>
        <begin position="599"/>
        <end position="622"/>
    </location>
</feature>
<keyword evidence="2" id="KW-0813">Transport</keyword>
<feature type="domain" description="ABC transmembrane type-1" evidence="13">
    <location>
        <begin position="20"/>
        <end position="309"/>
    </location>
</feature>
<evidence type="ECO:0000259" key="13">
    <source>
        <dbReference type="PROSITE" id="PS50929"/>
    </source>
</evidence>
<keyword evidence="4" id="KW-0677">Repeat</keyword>
<accession>A0ABC8S0C7</accession>
<evidence type="ECO:0008006" key="16">
    <source>
        <dbReference type="Google" id="ProtNLM"/>
    </source>
</evidence>
<feature type="transmembrane region" description="Helical" evidence="11">
    <location>
        <begin position="805"/>
        <end position="825"/>
    </location>
</feature>
<dbReference type="CDD" id="cd18578">
    <property type="entry name" value="ABC_6TM_Pgp_ABCB1_D2_like"/>
    <property type="match status" value="1"/>
</dbReference>
<dbReference type="SUPFAM" id="SSF52540">
    <property type="entry name" value="P-loop containing nucleoside triphosphate hydrolases"/>
    <property type="match status" value="2"/>
</dbReference>
<keyword evidence="5" id="KW-0547">Nucleotide-binding</keyword>
<name>A0ABC8S0C7_9AQUA</name>
<dbReference type="Proteomes" id="UP001642360">
    <property type="component" value="Unassembled WGS sequence"/>
</dbReference>
<dbReference type="PANTHER" id="PTHR45136">
    <property type="entry name" value="ABC TRANSPORTER DOMAIN-CONTAINING PROTEIN"/>
    <property type="match status" value="1"/>
</dbReference>
<evidence type="ECO:0000256" key="7">
    <source>
        <dbReference type="ARBA" id="ARBA00022989"/>
    </source>
</evidence>
<evidence type="ECO:0000256" key="3">
    <source>
        <dbReference type="ARBA" id="ARBA00022692"/>
    </source>
</evidence>
<keyword evidence="15" id="KW-1185">Reference proteome</keyword>
<dbReference type="Pfam" id="PF00664">
    <property type="entry name" value="ABC_membrane"/>
    <property type="match status" value="2"/>
</dbReference>
<dbReference type="FunFam" id="1.20.1560.10:FF:000126">
    <property type="entry name" value="Putative ABC transporter B family member 8"/>
    <property type="match status" value="1"/>
</dbReference>
<comment type="similarity">
    <text evidence="1">Belongs to the ABC transporter superfamily. ABCB family. Multidrug resistance exporter (TC 3.A.1.201) subfamily.</text>
</comment>
<dbReference type="SMART" id="SM00382">
    <property type="entry name" value="AAA"/>
    <property type="match status" value="2"/>
</dbReference>
<evidence type="ECO:0000313" key="14">
    <source>
        <dbReference type="EMBL" id="CAK9150287.1"/>
    </source>
</evidence>
<gene>
    <name evidence="14" type="ORF">ILEXP_LOCUS18428</name>
</gene>
<feature type="transmembrane region" description="Helical" evidence="11">
    <location>
        <begin position="249"/>
        <end position="268"/>
    </location>
</feature>
<dbReference type="InterPro" id="IPR011527">
    <property type="entry name" value="ABC1_TM_dom"/>
</dbReference>
<evidence type="ECO:0000256" key="6">
    <source>
        <dbReference type="ARBA" id="ARBA00022840"/>
    </source>
</evidence>
<keyword evidence="7 11" id="KW-1133">Transmembrane helix</keyword>
<dbReference type="InterPro" id="IPR003593">
    <property type="entry name" value="AAA+_ATPase"/>
</dbReference>
<dbReference type="CDD" id="cd18577">
    <property type="entry name" value="ABC_6TM_Pgp_ABCB1_D1_like"/>
    <property type="match status" value="1"/>
</dbReference>
<dbReference type="Gene3D" id="3.40.50.300">
    <property type="entry name" value="P-loop containing nucleotide triphosphate hydrolases"/>
    <property type="match status" value="2"/>
</dbReference>
<dbReference type="PROSITE" id="PS00211">
    <property type="entry name" value="ABC_TRANSPORTER_1"/>
    <property type="match status" value="2"/>
</dbReference>
<feature type="transmembrane region" description="Helical" evidence="11">
    <location>
        <begin position="146"/>
        <end position="165"/>
    </location>
</feature>
<evidence type="ECO:0000256" key="2">
    <source>
        <dbReference type="ARBA" id="ARBA00022448"/>
    </source>
</evidence>
<feature type="transmembrane region" description="Helical" evidence="11">
    <location>
        <begin position="62"/>
        <end position="85"/>
    </location>
</feature>
<feature type="domain" description="ABC transporter" evidence="12">
    <location>
        <begin position="344"/>
        <end position="580"/>
    </location>
</feature>
<reference evidence="14 15" key="1">
    <citation type="submission" date="2024-02" db="EMBL/GenBank/DDBJ databases">
        <authorList>
            <person name="Vignale AGUSTIN F."/>
            <person name="Sosa J E."/>
            <person name="Modenutti C."/>
        </authorList>
    </citation>
    <scope>NUCLEOTIDE SEQUENCE [LARGE SCALE GENOMIC DNA]</scope>
</reference>
<evidence type="ECO:0000256" key="1">
    <source>
        <dbReference type="ARBA" id="ARBA00007577"/>
    </source>
</evidence>
<comment type="caution">
    <text evidence="14">The sequence shown here is derived from an EMBL/GenBank/DDBJ whole genome shotgun (WGS) entry which is preliminary data.</text>
</comment>
<dbReference type="PROSITE" id="PS50929">
    <property type="entry name" value="ABC_TM1F"/>
    <property type="match status" value="2"/>
</dbReference>
<feature type="transmembrane region" description="Helical" evidence="11">
    <location>
        <begin position="684"/>
        <end position="714"/>
    </location>
</feature>
<feature type="domain" description="ABC transporter" evidence="12">
    <location>
        <begin position="1009"/>
        <end position="1245"/>
    </location>
</feature>
<protein>
    <recommendedName>
        <fullName evidence="16">Multidrug resistance protein</fullName>
    </recommendedName>
</protein>
<dbReference type="PANTHER" id="PTHR45136:SF2">
    <property type="entry name" value="ABC TRANSPORTER DOMAIN-CONTAINING PROTEIN"/>
    <property type="match status" value="1"/>
</dbReference>
<keyword evidence="8 11" id="KW-0472">Membrane</keyword>
<keyword evidence="6" id="KW-0067">ATP-binding</keyword>
<evidence type="ECO:0000256" key="5">
    <source>
        <dbReference type="ARBA" id="ARBA00022741"/>
    </source>
</evidence>
<evidence type="ECO:0000256" key="8">
    <source>
        <dbReference type="ARBA" id="ARBA00023136"/>
    </source>
</evidence>
<evidence type="ECO:0000313" key="15">
    <source>
        <dbReference type="Proteomes" id="UP001642360"/>
    </source>
</evidence>
<dbReference type="AlphaFoldDB" id="A0ABC8S0C7"/>